<evidence type="ECO:0000256" key="1">
    <source>
        <dbReference type="ARBA" id="ARBA00022553"/>
    </source>
</evidence>
<dbReference type="InterPro" id="IPR002645">
    <property type="entry name" value="STAS_dom"/>
</dbReference>
<sequence length="339" mass="38423">MTKNETINIDGLQFGWETQEGLFTYEGEDAVLFWVTTVMREFFDALEEVSGEEAARVVLETTGFRQGVVVGEYFSNMKNVNVEEAAALITATYASAGWGLAEIHKLDIENKTLEVYLKNSWEHKVNVAQKKERGGDFLPAHYAGIFTQMFGQNIWYEVIHYQLEGYDETVIHYFPSEESVEKNIHRLVRQKEAEQIERLEALVKEKTEDLNQLIKEISSPIIPVLEEIVVIPLLGTYDEDRTGELLEKTLEQLPKYRAEYMVLDLTGLNDNFTEHAASLIEKLGAAASLIGTETIIVGISPQVSMTIQENAVDLKKFNCFHSLQHGIHYALAQKGRSIL</sequence>
<dbReference type="CDD" id="cd07041">
    <property type="entry name" value="STAS_RsbR_RsbS_like"/>
    <property type="match status" value="1"/>
</dbReference>
<gene>
    <name evidence="4" type="ORF">SAMN04488053_1093</name>
</gene>
<keyword evidence="2" id="KW-0175">Coiled coil</keyword>
<keyword evidence="1" id="KW-0597">Phosphoprotein</keyword>
<organism evidence="4 5">
    <name type="scientific">Alkalicoccus daliensis</name>
    <dbReference type="NCBI Taxonomy" id="745820"/>
    <lineage>
        <taxon>Bacteria</taxon>
        <taxon>Bacillati</taxon>
        <taxon>Bacillota</taxon>
        <taxon>Bacilli</taxon>
        <taxon>Bacillales</taxon>
        <taxon>Bacillaceae</taxon>
        <taxon>Alkalicoccus</taxon>
    </lineage>
</organism>
<dbReference type="Gene3D" id="3.30.750.24">
    <property type="entry name" value="STAS domain"/>
    <property type="match status" value="1"/>
</dbReference>
<dbReference type="RefSeq" id="WP_090843373.1">
    <property type="nucleotide sequence ID" value="NZ_FNIL01000009.1"/>
</dbReference>
<name>A0A1H0HRB2_9BACI</name>
<evidence type="ECO:0000313" key="5">
    <source>
        <dbReference type="Proteomes" id="UP000198778"/>
    </source>
</evidence>
<evidence type="ECO:0000256" key="2">
    <source>
        <dbReference type="SAM" id="Coils"/>
    </source>
</evidence>
<dbReference type="OrthoDB" id="2717092at2"/>
<protein>
    <submittedName>
        <fullName evidence="4">Anti-anti-sigma regulatory factor (Antagonist of anti-sigma factor)</fullName>
    </submittedName>
</protein>
<dbReference type="PANTHER" id="PTHR33745:SF3">
    <property type="entry name" value="RSBT CO-ANTAGONIST PROTEIN RSBRC"/>
    <property type="match status" value="1"/>
</dbReference>
<dbReference type="AlphaFoldDB" id="A0A1H0HRB2"/>
<evidence type="ECO:0000259" key="3">
    <source>
        <dbReference type="PROSITE" id="PS50801"/>
    </source>
</evidence>
<dbReference type="InterPro" id="IPR036513">
    <property type="entry name" value="STAS_dom_sf"/>
</dbReference>
<evidence type="ECO:0000313" key="4">
    <source>
        <dbReference type="EMBL" id="SDO21600.1"/>
    </source>
</evidence>
<proteinExistence type="predicted"/>
<dbReference type="InterPro" id="IPR051932">
    <property type="entry name" value="Bact_StressResp_Reg"/>
</dbReference>
<keyword evidence="5" id="KW-1185">Reference proteome</keyword>
<dbReference type="SUPFAM" id="SSF52091">
    <property type="entry name" value="SpoIIaa-like"/>
    <property type="match status" value="1"/>
</dbReference>
<dbReference type="Proteomes" id="UP000198778">
    <property type="component" value="Unassembled WGS sequence"/>
</dbReference>
<dbReference type="Gene3D" id="3.30.1380.20">
    <property type="entry name" value="Trafficking protein particle complex subunit 3"/>
    <property type="match status" value="1"/>
</dbReference>
<feature type="domain" description="STAS" evidence="3">
    <location>
        <begin position="218"/>
        <end position="330"/>
    </location>
</feature>
<feature type="coiled-coil region" evidence="2">
    <location>
        <begin position="177"/>
        <end position="216"/>
    </location>
</feature>
<dbReference type="EMBL" id="FNIL01000009">
    <property type="protein sequence ID" value="SDO21600.1"/>
    <property type="molecule type" value="Genomic_DNA"/>
</dbReference>
<accession>A0A1H0HRB2</accession>
<dbReference type="PANTHER" id="PTHR33745">
    <property type="entry name" value="RSBT ANTAGONIST PROTEIN RSBS-RELATED"/>
    <property type="match status" value="1"/>
</dbReference>
<dbReference type="STRING" id="745820.SAMN04488053_1093"/>
<reference evidence="5" key="1">
    <citation type="submission" date="2016-10" db="EMBL/GenBank/DDBJ databases">
        <authorList>
            <person name="Varghese N."/>
            <person name="Submissions S."/>
        </authorList>
    </citation>
    <scope>NUCLEOTIDE SEQUENCE [LARGE SCALE GENOMIC DNA]</scope>
    <source>
        <strain evidence="5">CGMCC 1.10369</strain>
    </source>
</reference>
<dbReference type="PROSITE" id="PS50801">
    <property type="entry name" value="STAS"/>
    <property type="match status" value="1"/>
</dbReference>